<comment type="caution">
    <text evidence="2">The sequence shown here is derived from an EMBL/GenBank/DDBJ whole genome shotgun (WGS) entry which is preliminary data.</text>
</comment>
<dbReference type="PROSITE" id="PS50943">
    <property type="entry name" value="HTH_CROC1"/>
    <property type="match status" value="1"/>
</dbReference>
<sequence length="143" mass="15919">MKCDADIADRIKAWRHALGLTQDEFSRRSGISKATLVGYEVGQRKPGSDALAAIARTGVDMRWLLTGEGEMLPKPAPDKDFSDVPYARRLEKIGLLLAGLTEQEAAAFLDEMFARAHDAARRHELEQALIQMRAELDRLKKTA</sequence>
<keyword evidence="3" id="KW-1185">Reference proteome</keyword>
<evidence type="ECO:0000313" key="2">
    <source>
        <dbReference type="EMBL" id="RPE72510.1"/>
    </source>
</evidence>
<protein>
    <submittedName>
        <fullName evidence="2">Helix-turn-helix protein</fullName>
    </submittedName>
</protein>
<accession>A0A3N4VF57</accession>
<dbReference type="Proteomes" id="UP000272193">
    <property type="component" value="Unassembled WGS sequence"/>
</dbReference>
<proteinExistence type="predicted"/>
<dbReference type="InterPro" id="IPR001387">
    <property type="entry name" value="Cro/C1-type_HTH"/>
</dbReference>
<name>A0A3N4VF57_9BURK</name>
<evidence type="ECO:0000259" key="1">
    <source>
        <dbReference type="PROSITE" id="PS50943"/>
    </source>
</evidence>
<dbReference type="Pfam" id="PF01381">
    <property type="entry name" value="HTH_3"/>
    <property type="match status" value="1"/>
</dbReference>
<dbReference type="AlphaFoldDB" id="A0A3N4VF57"/>
<gene>
    <name evidence="2" type="ORF">EDC62_0201</name>
</gene>
<dbReference type="CDD" id="cd00093">
    <property type="entry name" value="HTH_XRE"/>
    <property type="match status" value="1"/>
</dbReference>
<dbReference type="GO" id="GO:0003677">
    <property type="term" value="F:DNA binding"/>
    <property type="evidence" value="ECO:0007669"/>
    <property type="project" value="InterPro"/>
</dbReference>
<organism evidence="2 3">
    <name type="scientific">Tibeticola sediminis</name>
    <dbReference type="NCBI Taxonomy" id="1917811"/>
    <lineage>
        <taxon>Bacteria</taxon>
        <taxon>Pseudomonadati</taxon>
        <taxon>Pseudomonadota</taxon>
        <taxon>Betaproteobacteria</taxon>
        <taxon>Burkholderiales</taxon>
        <taxon>Comamonadaceae</taxon>
        <taxon>Tibeticola</taxon>
    </lineage>
</organism>
<dbReference type="RefSeq" id="WP_124219474.1">
    <property type="nucleotide sequence ID" value="NZ_RKQL01000001.1"/>
</dbReference>
<reference evidence="2 3" key="1">
    <citation type="submission" date="2018-11" db="EMBL/GenBank/DDBJ databases">
        <title>Genomic Encyclopedia of Type Strains, Phase IV (KMG-IV): sequencing the most valuable type-strain genomes for metagenomic binning, comparative biology and taxonomic classification.</title>
        <authorList>
            <person name="Goeker M."/>
        </authorList>
    </citation>
    <scope>NUCLEOTIDE SEQUENCE [LARGE SCALE GENOMIC DNA]</scope>
    <source>
        <strain evidence="2 3">DSM 101684</strain>
    </source>
</reference>
<dbReference type="Gene3D" id="1.10.260.40">
    <property type="entry name" value="lambda repressor-like DNA-binding domains"/>
    <property type="match status" value="1"/>
</dbReference>
<evidence type="ECO:0000313" key="3">
    <source>
        <dbReference type="Proteomes" id="UP000272193"/>
    </source>
</evidence>
<dbReference type="EMBL" id="RKQL01000001">
    <property type="protein sequence ID" value="RPE72510.1"/>
    <property type="molecule type" value="Genomic_DNA"/>
</dbReference>
<dbReference type="SUPFAM" id="SSF47413">
    <property type="entry name" value="lambda repressor-like DNA-binding domains"/>
    <property type="match status" value="1"/>
</dbReference>
<dbReference type="OrthoDB" id="9021722at2"/>
<feature type="domain" description="HTH cro/C1-type" evidence="1">
    <location>
        <begin position="11"/>
        <end position="64"/>
    </location>
</feature>
<dbReference type="InterPro" id="IPR010982">
    <property type="entry name" value="Lambda_DNA-bd_dom_sf"/>
</dbReference>
<dbReference type="SMART" id="SM00530">
    <property type="entry name" value="HTH_XRE"/>
    <property type="match status" value="1"/>
</dbReference>